<feature type="region of interest" description="Disordered" evidence="7">
    <location>
        <begin position="247"/>
        <end position="287"/>
    </location>
</feature>
<dbReference type="InterPro" id="IPR002994">
    <property type="entry name" value="Surf1/Shy1"/>
</dbReference>
<evidence type="ECO:0000256" key="5">
    <source>
        <dbReference type="ARBA" id="ARBA00023136"/>
    </source>
</evidence>
<keyword evidence="4 6" id="KW-1133">Transmembrane helix</keyword>
<dbReference type="PROSITE" id="PS50895">
    <property type="entry name" value="SURF1"/>
    <property type="match status" value="1"/>
</dbReference>
<gene>
    <name evidence="8" type="ORF">DF223_00750</name>
</gene>
<accession>A0A2U1TGL3</accession>
<dbReference type="EMBL" id="QEFB01000001">
    <property type="protein sequence ID" value="PWC07923.1"/>
    <property type="molecule type" value="Genomic_DNA"/>
</dbReference>
<evidence type="ECO:0000256" key="3">
    <source>
        <dbReference type="ARBA" id="ARBA00022692"/>
    </source>
</evidence>
<dbReference type="AlphaFoldDB" id="A0A2U1TGL3"/>
<evidence type="ECO:0000256" key="6">
    <source>
        <dbReference type="RuleBase" id="RU363076"/>
    </source>
</evidence>
<comment type="caution">
    <text evidence="8">The sequence shown here is derived from an EMBL/GenBank/DDBJ whole genome shotgun (WGS) entry which is preliminary data.</text>
</comment>
<dbReference type="Pfam" id="PF02104">
    <property type="entry name" value="SURF1"/>
    <property type="match status" value="1"/>
</dbReference>
<evidence type="ECO:0000313" key="8">
    <source>
        <dbReference type="EMBL" id="PWC07923.1"/>
    </source>
</evidence>
<proteinExistence type="inferred from homology"/>
<sequence length="287" mass="31999">MKNWRFVMSRRWFGYLAVAMVFALVCVLLANWQLSRVDEKKHEISLVEGNYSSPPVALADALPARDSFDERDKWIPVVVTGTYLEEEQILVRNRPRNGQPGFEQLVPLQLSDGSVFIVDRGWLPTGNAQDLPDVIPAPPSGDVTVVARLKAGEPTLPGRSAADGQIATVHLPDLEDRLGVPLYTGAYGLLDQETPAPADAAPLPAIKPVLDEGIHLSYAFQWVIFGVLGFAFLAYAVRQEYRHLNAEHPEEKKRAEERERKRLAKRSDADVEDELLEQTLSRPEKVG</sequence>
<dbReference type="InterPro" id="IPR045214">
    <property type="entry name" value="Surf1/Surf4"/>
</dbReference>
<keyword evidence="9" id="KW-1185">Reference proteome</keyword>
<reference evidence="9" key="1">
    <citation type="submission" date="2018-04" db="EMBL/GenBank/DDBJ databases">
        <authorList>
            <person name="Liu S."/>
            <person name="Wang Z."/>
            <person name="Li J."/>
        </authorList>
    </citation>
    <scope>NUCLEOTIDE SEQUENCE [LARGE SCALE GENOMIC DNA]</scope>
    <source>
        <strain evidence="9">622</strain>
    </source>
</reference>
<feature type="transmembrane region" description="Helical" evidence="6">
    <location>
        <begin position="218"/>
        <end position="237"/>
    </location>
</feature>
<dbReference type="RefSeq" id="WP_108390962.1">
    <property type="nucleotide sequence ID" value="NZ_CP026949.1"/>
</dbReference>
<dbReference type="OrthoDB" id="9807214at2"/>
<dbReference type="PANTHER" id="PTHR23427">
    <property type="entry name" value="SURFEIT LOCUS PROTEIN"/>
    <property type="match status" value="1"/>
</dbReference>
<keyword evidence="6" id="KW-1003">Cell membrane</keyword>
<evidence type="ECO:0000313" key="9">
    <source>
        <dbReference type="Proteomes" id="UP000244962"/>
    </source>
</evidence>
<dbReference type="KEGG" id="myl:C3E77_06950"/>
<organism evidence="8 9">
    <name type="scientific">Mycetocola zhujimingii</name>
    <dbReference type="NCBI Taxonomy" id="2079792"/>
    <lineage>
        <taxon>Bacteria</taxon>
        <taxon>Bacillati</taxon>
        <taxon>Actinomycetota</taxon>
        <taxon>Actinomycetes</taxon>
        <taxon>Micrococcales</taxon>
        <taxon>Microbacteriaceae</taxon>
        <taxon>Mycetocola</taxon>
    </lineage>
</organism>
<evidence type="ECO:0000256" key="2">
    <source>
        <dbReference type="ARBA" id="ARBA00007165"/>
    </source>
</evidence>
<keyword evidence="3 6" id="KW-0812">Transmembrane</keyword>
<dbReference type="GO" id="GO:0005886">
    <property type="term" value="C:plasma membrane"/>
    <property type="evidence" value="ECO:0007669"/>
    <property type="project" value="UniProtKB-SubCell"/>
</dbReference>
<feature type="transmembrane region" description="Helical" evidence="6">
    <location>
        <begin position="12"/>
        <end position="32"/>
    </location>
</feature>
<dbReference type="CDD" id="cd06662">
    <property type="entry name" value="SURF1"/>
    <property type="match status" value="1"/>
</dbReference>
<feature type="compositionally biased region" description="Basic and acidic residues" evidence="7">
    <location>
        <begin position="247"/>
        <end position="269"/>
    </location>
</feature>
<keyword evidence="5 6" id="KW-0472">Membrane</keyword>
<name>A0A2U1TGL3_9MICO</name>
<comment type="similarity">
    <text evidence="2 6">Belongs to the SURF1 family.</text>
</comment>
<evidence type="ECO:0000256" key="7">
    <source>
        <dbReference type="SAM" id="MobiDB-lite"/>
    </source>
</evidence>
<comment type="subcellular location">
    <subcellularLocation>
        <location evidence="6">Cell membrane</location>
        <topology evidence="6">Multi-pass membrane protein</topology>
    </subcellularLocation>
    <subcellularLocation>
        <location evidence="1">Membrane</location>
    </subcellularLocation>
</comment>
<evidence type="ECO:0000256" key="1">
    <source>
        <dbReference type="ARBA" id="ARBA00004370"/>
    </source>
</evidence>
<dbReference type="Proteomes" id="UP000244962">
    <property type="component" value="Unassembled WGS sequence"/>
</dbReference>
<protein>
    <recommendedName>
        <fullName evidence="6">SURF1-like protein</fullName>
    </recommendedName>
</protein>
<dbReference type="PANTHER" id="PTHR23427:SF2">
    <property type="entry name" value="SURFEIT LOCUS PROTEIN 1"/>
    <property type="match status" value="1"/>
</dbReference>
<evidence type="ECO:0000256" key="4">
    <source>
        <dbReference type="ARBA" id="ARBA00022989"/>
    </source>
</evidence>